<reference evidence="1 2" key="1">
    <citation type="journal article" date="2020" name="Nature">
        <title>Six reference-quality genomes reveal evolution of bat adaptations.</title>
        <authorList>
            <person name="Jebb D."/>
            <person name="Huang Z."/>
            <person name="Pippel M."/>
            <person name="Hughes G.M."/>
            <person name="Lavrichenko K."/>
            <person name="Devanna P."/>
            <person name="Winkler S."/>
            <person name="Jermiin L.S."/>
            <person name="Skirmuntt E.C."/>
            <person name="Katzourakis A."/>
            <person name="Burkitt-Gray L."/>
            <person name="Ray D.A."/>
            <person name="Sullivan K.A.M."/>
            <person name="Roscito J.G."/>
            <person name="Kirilenko B.M."/>
            <person name="Davalos L.M."/>
            <person name="Corthals A.P."/>
            <person name="Power M.L."/>
            <person name="Jones G."/>
            <person name="Ransome R.D."/>
            <person name="Dechmann D.K.N."/>
            <person name="Locatelli A.G."/>
            <person name="Puechmaille S.J."/>
            <person name="Fedrigo O."/>
            <person name="Jarvis E.D."/>
            <person name="Hiller M."/>
            <person name="Vernes S.C."/>
            <person name="Myers E.W."/>
            <person name="Teeling E.C."/>
        </authorList>
    </citation>
    <scope>NUCLEOTIDE SEQUENCE [LARGE SCALE GENOMIC DNA]</scope>
    <source>
        <strain evidence="1">MMolMol1</strain>
        <tissue evidence="1">Muscle</tissue>
    </source>
</reference>
<organism evidence="1 2">
    <name type="scientific">Molossus molossus</name>
    <name type="common">Pallas' mastiff bat</name>
    <name type="synonym">Vespertilio molossus</name>
    <dbReference type="NCBI Taxonomy" id="27622"/>
    <lineage>
        <taxon>Eukaryota</taxon>
        <taxon>Metazoa</taxon>
        <taxon>Chordata</taxon>
        <taxon>Craniata</taxon>
        <taxon>Vertebrata</taxon>
        <taxon>Euteleostomi</taxon>
        <taxon>Mammalia</taxon>
        <taxon>Eutheria</taxon>
        <taxon>Laurasiatheria</taxon>
        <taxon>Chiroptera</taxon>
        <taxon>Yangochiroptera</taxon>
        <taxon>Molossidae</taxon>
        <taxon>Molossus</taxon>
    </lineage>
</organism>
<protein>
    <submittedName>
        <fullName evidence="1">Uncharacterized protein</fullName>
    </submittedName>
</protein>
<dbReference type="EMBL" id="JACASF010000005">
    <property type="protein sequence ID" value="KAF6477886.1"/>
    <property type="molecule type" value="Genomic_DNA"/>
</dbReference>
<accession>A0A7J8HZS0</accession>
<dbReference type="InParanoid" id="A0A7J8HZS0"/>
<keyword evidence="2" id="KW-1185">Reference proteome</keyword>
<comment type="caution">
    <text evidence="1">The sequence shown here is derived from an EMBL/GenBank/DDBJ whole genome shotgun (WGS) entry which is preliminary data.</text>
</comment>
<evidence type="ECO:0000313" key="2">
    <source>
        <dbReference type="Proteomes" id="UP000550707"/>
    </source>
</evidence>
<sequence>MTPEPRIFSLWNSRNGNVATWSLLGSERSLNKEDPVPRPNMDTFRIDQSNPDRLEFLCFFACPLILYHNWPSSKTLQSNSPCQHYLMPLCSPQRLNLSRPQIRETDLSRVSCLPASRLSTKYIHLSFLKTSVIVLASMSIGLQTLVW</sequence>
<proteinExistence type="predicted"/>
<name>A0A7J8HZS0_MOLMO</name>
<gene>
    <name evidence="1" type="ORF">HJG59_010789</name>
</gene>
<dbReference type="AlphaFoldDB" id="A0A7J8HZS0"/>
<evidence type="ECO:0000313" key="1">
    <source>
        <dbReference type="EMBL" id="KAF6477886.1"/>
    </source>
</evidence>
<dbReference type="Proteomes" id="UP000550707">
    <property type="component" value="Unassembled WGS sequence"/>
</dbReference>